<protein>
    <recommendedName>
        <fullName evidence="2">UBA domain-containing protein</fullName>
    </recommendedName>
</protein>
<dbReference type="EMBL" id="JAURVH010001514">
    <property type="protein sequence ID" value="KAK5934107.1"/>
    <property type="molecule type" value="Genomic_DNA"/>
</dbReference>
<dbReference type="PANTHER" id="PTHR15397:SF3">
    <property type="entry name" value="DNA DAMAGE INDUCIBLE 1 HOMOLOG 2"/>
    <property type="match status" value="1"/>
</dbReference>
<organism evidence="3 4">
    <name type="scientific">Champsocephalus gunnari</name>
    <name type="common">Mackerel icefish</name>
    <dbReference type="NCBI Taxonomy" id="52237"/>
    <lineage>
        <taxon>Eukaryota</taxon>
        <taxon>Metazoa</taxon>
        <taxon>Chordata</taxon>
        <taxon>Craniata</taxon>
        <taxon>Vertebrata</taxon>
        <taxon>Euteleostomi</taxon>
        <taxon>Actinopterygii</taxon>
        <taxon>Neopterygii</taxon>
        <taxon>Teleostei</taxon>
        <taxon>Neoteleostei</taxon>
        <taxon>Acanthomorphata</taxon>
        <taxon>Eupercaria</taxon>
        <taxon>Perciformes</taxon>
        <taxon>Notothenioidei</taxon>
        <taxon>Channichthyidae</taxon>
        <taxon>Champsocephalus</taxon>
    </lineage>
</organism>
<dbReference type="InterPro" id="IPR015940">
    <property type="entry name" value="UBA"/>
</dbReference>
<feature type="compositionally biased region" description="Polar residues" evidence="1">
    <location>
        <begin position="195"/>
        <end position="210"/>
    </location>
</feature>
<evidence type="ECO:0000313" key="4">
    <source>
        <dbReference type="Proteomes" id="UP001331515"/>
    </source>
</evidence>
<dbReference type="Proteomes" id="UP001331515">
    <property type="component" value="Unassembled WGS sequence"/>
</dbReference>
<comment type="caution">
    <text evidence="3">The sequence shown here is derived from an EMBL/GenBank/DDBJ whole genome shotgun (WGS) entry which is preliminary data.</text>
</comment>
<sequence>MESPPASRGVASPERDQPEGEHGSNNIPSLAAALMELHELLVSNKRAQSQNGSTSCSPSHPFTQETDHPEPRPQTPEDPPRITSTAIPAGAEPSDAKAHHAAAAAVSDEGPSKGLASVLSEQEERLDGDTLETAGGQKPLQRPERRADKCGRAEVNNISSFQTEPEDPPDPTGDLEVREPPEGQQGRGVADGRASGTNTPDSLGLQTEHTFLSPLSMAVGSPVEVSSTSTLSSPLLAPQLTSPAPPVPSPHPLREQFPSEHIQRIQAAGFSAREAAEALEQAQGVVELALLALLARSITVPT</sequence>
<reference evidence="3 4" key="1">
    <citation type="journal article" date="2023" name="Mol. Biol. Evol.">
        <title>Genomics of Secondarily Temperate Adaptation in the Only Non-Antarctic Icefish.</title>
        <authorList>
            <person name="Rivera-Colon A.G."/>
            <person name="Rayamajhi N."/>
            <person name="Minhas B.F."/>
            <person name="Madrigal G."/>
            <person name="Bilyk K.T."/>
            <person name="Yoon V."/>
            <person name="Hune M."/>
            <person name="Gregory S."/>
            <person name="Cheng C.H.C."/>
            <person name="Catchen J.M."/>
        </authorList>
    </citation>
    <scope>NUCLEOTIDE SEQUENCE [LARGE SCALE GENOMIC DNA]</scope>
    <source>
        <tissue evidence="3">White muscle</tissue>
    </source>
</reference>
<dbReference type="AlphaFoldDB" id="A0AAN8E3S1"/>
<keyword evidence="4" id="KW-1185">Reference proteome</keyword>
<evidence type="ECO:0000313" key="3">
    <source>
        <dbReference type="EMBL" id="KAK5934107.1"/>
    </source>
</evidence>
<proteinExistence type="predicted"/>
<feature type="compositionally biased region" description="Polar residues" evidence="1">
    <location>
        <begin position="45"/>
        <end position="64"/>
    </location>
</feature>
<evidence type="ECO:0000256" key="1">
    <source>
        <dbReference type="SAM" id="MobiDB-lite"/>
    </source>
</evidence>
<evidence type="ECO:0000259" key="2">
    <source>
        <dbReference type="PROSITE" id="PS50030"/>
    </source>
</evidence>
<name>A0AAN8E3S1_CHAGU</name>
<feature type="compositionally biased region" description="Low complexity" evidence="1">
    <location>
        <begin position="226"/>
        <end position="242"/>
    </location>
</feature>
<gene>
    <name evidence="3" type="ORF">CgunFtcFv8_014530</name>
</gene>
<feature type="compositionally biased region" description="Basic and acidic residues" evidence="1">
    <location>
        <begin position="13"/>
        <end position="22"/>
    </location>
</feature>
<feature type="domain" description="UBA" evidence="2">
    <location>
        <begin position="252"/>
        <end position="296"/>
    </location>
</feature>
<dbReference type="PROSITE" id="PS50030">
    <property type="entry name" value="UBA"/>
    <property type="match status" value="1"/>
</dbReference>
<feature type="region of interest" description="Disordered" evidence="1">
    <location>
        <begin position="1"/>
        <end position="255"/>
    </location>
</feature>
<dbReference type="PANTHER" id="PTHR15397">
    <property type="entry name" value="SODIUM-GLUCOSE COTRANSPORTER REGULATORY PROTEIN -RELATED"/>
    <property type="match status" value="1"/>
</dbReference>
<accession>A0AAN8E3S1</accession>
<feature type="compositionally biased region" description="Basic and acidic residues" evidence="1">
    <location>
        <begin position="141"/>
        <end position="152"/>
    </location>
</feature>